<keyword evidence="2" id="KW-1185">Reference proteome</keyword>
<comment type="caution">
    <text evidence="1">The sequence shown here is derived from an EMBL/GenBank/DDBJ whole genome shotgun (WGS) entry which is preliminary data.</text>
</comment>
<protein>
    <submittedName>
        <fullName evidence="1">Uncharacterized protein</fullName>
    </submittedName>
</protein>
<accession>A0A397JYV9</accession>
<name>A0A397JYV9_9GLOM</name>
<dbReference type="Proteomes" id="UP000266861">
    <property type="component" value="Unassembled WGS sequence"/>
</dbReference>
<evidence type="ECO:0000313" key="1">
    <source>
        <dbReference type="EMBL" id="RHZ90033.1"/>
    </source>
</evidence>
<dbReference type="EMBL" id="PQFF01000007">
    <property type="protein sequence ID" value="RHZ90033.1"/>
    <property type="molecule type" value="Genomic_DNA"/>
</dbReference>
<dbReference type="InterPro" id="IPR035899">
    <property type="entry name" value="DBL_dom_sf"/>
</dbReference>
<evidence type="ECO:0000313" key="2">
    <source>
        <dbReference type="Proteomes" id="UP000266861"/>
    </source>
</evidence>
<reference evidence="1 2" key="1">
    <citation type="submission" date="2018-08" db="EMBL/GenBank/DDBJ databases">
        <title>Genome and evolution of the arbuscular mycorrhizal fungus Diversispora epigaea (formerly Glomus versiforme) and its bacterial endosymbionts.</title>
        <authorList>
            <person name="Sun X."/>
            <person name="Fei Z."/>
            <person name="Harrison M."/>
        </authorList>
    </citation>
    <scope>NUCLEOTIDE SEQUENCE [LARGE SCALE GENOMIC DNA]</scope>
    <source>
        <strain evidence="1 2">IT104</strain>
    </source>
</reference>
<gene>
    <name evidence="1" type="ORF">Glove_9g279</name>
</gene>
<dbReference type="OrthoDB" id="4062651at2759"/>
<proteinExistence type="predicted"/>
<dbReference type="AlphaFoldDB" id="A0A397JYV9"/>
<organism evidence="1 2">
    <name type="scientific">Diversispora epigaea</name>
    <dbReference type="NCBI Taxonomy" id="1348612"/>
    <lineage>
        <taxon>Eukaryota</taxon>
        <taxon>Fungi</taxon>
        <taxon>Fungi incertae sedis</taxon>
        <taxon>Mucoromycota</taxon>
        <taxon>Glomeromycotina</taxon>
        <taxon>Glomeromycetes</taxon>
        <taxon>Diversisporales</taxon>
        <taxon>Diversisporaceae</taxon>
        <taxon>Diversispora</taxon>
    </lineage>
</organism>
<sequence length="94" mass="11271">MLIMKKSGQLEVVLKKFDDIVDINEDFLNEIHDVSHDKNLAFKIYTFEELEKELEKYYWDYKDNHNEITIQIKEAEEFSKNQTTADTTTTTIYQ</sequence>
<dbReference type="SUPFAM" id="SSF48065">
    <property type="entry name" value="DBL homology domain (DH-domain)"/>
    <property type="match status" value="1"/>
</dbReference>